<evidence type="ECO:0000313" key="9">
    <source>
        <dbReference type="Proteomes" id="UP000694523"/>
    </source>
</evidence>
<dbReference type="GO" id="GO:0032040">
    <property type="term" value="C:small-subunit processome"/>
    <property type="evidence" value="ECO:0007669"/>
    <property type="project" value="InterPro"/>
</dbReference>
<evidence type="ECO:0000256" key="1">
    <source>
        <dbReference type="ARBA" id="ARBA00004604"/>
    </source>
</evidence>
<feature type="compositionally biased region" description="Acidic residues" evidence="7">
    <location>
        <begin position="343"/>
        <end position="394"/>
    </location>
</feature>
<keyword evidence="9" id="KW-1185">Reference proteome</keyword>
<reference evidence="8" key="2">
    <citation type="submission" date="2025-09" db="UniProtKB">
        <authorList>
            <consortium name="Ensembl"/>
        </authorList>
    </citation>
    <scope>IDENTIFICATION</scope>
</reference>
<dbReference type="GO" id="GO:0030490">
    <property type="term" value="P:maturation of SSU-rRNA"/>
    <property type="evidence" value="ECO:0007669"/>
    <property type="project" value="TreeGrafter"/>
</dbReference>
<evidence type="ECO:0000256" key="2">
    <source>
        <dbReference type="ARBA" id="ARBA00007466"/>
    </source>
</evidence>
<feature type="region of interest" description="Disordered" evidence="7">
    <location>
        <begin position="161"/>
        <end position="220"/>
    </location>
</feature>
<organism evidence="8 9">
    <name type="scientific">Neogobius melanostomus</name>
    <name type="common">round goby</name>
    <dbReference type="NCBI Taxonomy" id="47308"/>
    <lineage>
        <taxon>Eukaryota</taxon>
        <taxon>Metazoa</taxon>
        <taxon>Chordata</taxon>
        <taxon>Craniata</taxon>
        <taxon>Vertebrata</taxon>
        <taxon>Euteleostomi</taxon>
        <taxon>Actinopterygii</taxon>
        <taxon>Neopterygii</taxon>
        <taxon>Teleostei</taxon>
        <taxon>Neoteleostei</taxon>
        <taxon>Acanthomorphata</taxon>
        <taxon>Gobiaria</taxon>
        <taxon>Gobiiformes</taxon>
        <taxon>Gobioidei</taxon>
        <taxon>Gobiidae</taxon>
        <taxon>Benthophilinae</taxon>
        <taxon>Neogobiini</taxon>
        <taxon>Neogobius</taxon>
    </lineage>
</organism>
<feature type="compositionally biased region" description="Basic and acidic residues" evidence="7">
    <location>
        <begin position="171"/>
        <end position="220"/>
    </location>
</feature>
<dbReference type="AlphaFoldDB" id="A0A8C6T4V6"/>
<dbReference type="GO" id="GO:0030692">
    <property type="term" value="C:Noc4p-Nop14p complex"/>
    <property type="evidence" value="ECO:0007669"/>
    <property type="project" value="TreeGrafter"/>
</dbReference>
<keyword evidence="3" id="KW-0690">Ribosome biogenesis</keyword>
<comment type="subcellular location">
    <subcellularLocation>
        <location evidence="1">Nucleus</location>
        <location evidence="1">Nucleolus</location>
    </subcellularLocation>
</comment>
<protein>
    <submittedName>
        <fullName evidence="8">NOP14 nucleolar protein homolog (yeast)</fullName>
    </submittedName>
</protein>
<evidence type="ECO:0000256" key="6">
    <source>
        <dbReference type="ARBA" id="ARBA00024695"/>
    </source>
</evidence>
<feature type="region of interest" description="Disordered" evidence="7">
    <location>
        <begin position="260"/>
        <end position="283"/>
    </location>
</feature>
<evidence type="ECO:0000256" key="4">
    <source>
        <dbReference type="ARBA" id="ARBA00022552"/>
    </source>
</evidence>
<reference evidence="8" key="1">
    <citation type="submission" date="2025-08" db="UniProtKB">
        <authorList>
            <consortium name="Ensembl"/>
        </authorList>
    </citation>
    <scope>IDENTIFICATION</scope>
</reference>
<feature type="region of interest" description="Disordered" evidence="7">
    <location>
        <begin position="296"/>
        <end position="423"/>
    </location>
</feature>
<dbReference type="Proteomes" id="UP000694523">
    <property type="component" value="Unplaced"/>
</dbReference>
<evidence type="ECO:0000256" key="3">
    <source>
        <dbReference type="ARBA" id="ARBA00022517"/>
    </source>
</evidence>
<name>A0A8C6T4V6_9GOBI</name>
<dbReference type="Ensembl" id="ENSNMLT00000014493.1">
    <property type="protein sequence ID" value="ENSNMLP00000012848.1"/>
    <property type="gene ID" value="ENSNMLG00000008694.1"/>
</dbReference>
<proteinExistence type="inferred from homology"/>
<feature type="compositionally biased region" description="Basic and acidic residues" evidence="7">
    <location>
        <begin position="322"/>
        <end position="337"/>
    </location>
</feature>
<comment type="function">
    <text evidence="6">Involved in nucleolar processing of pre-18S ribosomal RNA. Has a role in the nuclear export of 40S pre-ribosomal subunit to the cytoplasm.</text>
</comment>
<evidence type="ECO:0000313" key="8">
    <source>
        <dbReference type="Ensembl" id="ENSNMLP00000012848.1"/>
    </source>
</evidence>
<dbReference type="InterPro" id="IPR007276">
    <property type="entry name" value="Nop14"/>
</dbReference>
<sequence length="872" mass="99569">MGKAPKKRNLADKVRKAKTVTEIKNNPFEVKINRKKFDVLGRKTKHDVGLPGVSRSKAITKRKETLLKEYRQKNKTSKIIDRRLGEYDSKMAPEDKILQRFAMERQRSHDKKDMYNLNEEEELTHYGQSLAEIEQLNDAVGSDDETEEKGLLSAELTASHFGGGGLLRKKTLGEQKDDEGGQRAKSRQELIEELIQKSKQEKRERQVQKEEAQELTEKLDQEWKSIQALMVKKTSADQADKPQDKQKLEEYDMMVRELGFEMKAQPSEKMKTPEEIAREEKEKLQKLEAERLRRMMGEEVRDVAQRQSQTHMSADDLNDGFILDKNDQKTLSYDDGKWNITEASEEEEQGDEVPGDSGEEAQSDAEDDEEEVDAEEEEEEEEEEEDGSDEEEEREDGHSDLESEQSGAEDEEEEEAKPKKILSKEELKALQDVAKAELPYTFAAPESYNDLKDMLSGHTSENQRLIVARTQKCNHPSLAAGNKLKLQKLFGFLLDYIGDLATKTPPDLATVDKLIPELYGSCQMFPDTACKSLQRVIGDAAHSMEEVLEGKGYAPFPALDMLVYLKLTAQLFPTSDFRHPVTTPALLYISQALTKCPVRSLQDVTIGLVLGCLAVEYISFSKRFLPELVNFLLGILHVAVKDKKSLGYNVVPPFRTFGKHCNLLVLSDPAACKSWSKRAMPLSAVQHLELSSEVDKDYHRLTCISTCLDLVKRCSLFYKDLPSYADIFRPFKTLLSNQLTVQTLPEVLHALHSDILEAISSATVTRAPLVFEKKKPIPLKLLTPKIVEILDYGKKRGSTREEREKERLQHKYKKEFKGALREIRKDTRFLAREKLNDVMRKDSERKRKVKELLGSLATQEGDWKALKRKKKK</sequence>
<dbReference type="Pfam" id="PF04147">
    <property type="entry name" value="Nop14"/>
    <property type="match status" value="1"/>
</dbReference>
<keyword evidence="5" id="KW-0539">Nucleus</keyword>
<keyword evidence="4" id="KW-0698">rRNA processing</keyword>
<evidence type="ECO:0000256" key="7">
    <source>
        <dbReference type="SAM" id="MobiDB-lite"/>
    </source>
</evidence>
<dbReference type="PANTHER" id="PTHR23183:SF0">
    <property type="entry name" value="NUCLEOLAR PROTEIN 14"/>
    <property type="match status" value="1"/>
</dbReference>
<comment type="similarity">
    <text evidence="2">Belongs to the NOP14 family.</text>
</comment>
<evidence type="ECO:0000256" key="5">
    <source>
        <dbReference type="ARBA" id="ARBA00023242"/>
    </source>
</evidence>
<accession>A0A8C6T4V6</accession>
<dbReference type="PANTHER" id="PTHR23183">
    <property type="entry name" value="NOP14"/>
    <property type="match status" value="1"/>
</dbReference>